<dbReference type="GeneID" id="41332096"/>
<proteinExistence type="predicted"/>
<evidence type="ECO:0000256" key="1">
    <source>
        <dbReference type="SAM" id="MobiDB-lite"/>
    </source>
</evidence>
<feature type="region of interest" description="Disordered" evidence="1">
    <location>
        <begin position="952"/>
        <end position="999"/>
    </location>
</feature>
<evidence type="ECO:0000313" key="2">
    <source>
        <dbReference type="EMBL" id="AAB39410.1"/>
    </source>
</evidence>
<dbReference type="EMBL" id="U19239">
    <property type="protein sequence ID" value="AAB39410.1"/>
    <property type="molecule type" value="Genomic_DNA"/>
</dbReference>
<feature type="compositionally biased region" description="Low complexity" evidence="1">
    <location>
        <begin position="954"/>
        <end position="966"/>
    </location>
</feature>
<organismHost>
    <name type="scientific">Choristoneura fumiferana</name>
    <name type="common">Spruce budworm moth</name>
    <name type="synonym">Archips fumiferana</name>
    <dbReference type="NCBI Taxonomy" id="7141"/>
</organismHost>
<dbReference type="InterPro" id="IPR008843">
    <property type="entry name" value="Spheroidin"/>
</dbReference>
<dbReference type="Pfam" id="PF05541">
    <property type="entry name" value="Spheroidin"/>
    <property type="match status" value="1"/>
</dbReference>
<feature type="compositionally biased region" description="Acidic residues" evidence="1">
    <location>
        <begin position="967"/>
        <end position="985"/>
    </location>
</feature>
<name>P91577_CFEPV</name>
<sequence length="999" mass="114538">MSNIPIATKTIRKLSNKRYELKIYLKDEKMCFDKWVDMVIPLYDLCNETSGVTVESCSPNIEIIELDNTHISIKIHGDSIKELCFELTFPYTVDEPHVWKYISKLLLDNISHQDVKYKLANYRLTLNSKHLKLKDVNQPLFIYFVDDLGNYGLITKENIYNNNLQVNKDASFVTIFPQYSYIHLGRKVYINETSTFDVTTDATNITINFHKSVNIAVSFLDVYYEVNNNEQKDLLKDLLKRYGEFEVYNADTGLVYAKNLSIKNTDTVIQVEKLPVNLKVRAYTKDDHEHNLCLMKITSSTEVEPEYVTSNNALLGTLRVYKKFDKSHLKIVMHNRGSGNVFPIRSLYLELLNVKGYPVKASDTSRLDVGVYKLNKIYIDNDENKIILEEIETDYRCGREVYHERVRLNRYQCTHTPKCPFKFVVNGPETVLHLYGISNVCLQPKVPKNFRLWGWILDCDTSRFVKHRSDGSDDLDLDVRLDRNDICLKQAIKQHYTNVIILEYANTYPNCTLSLGNTRFNNVFDMHDNKTISEYTNFTKSRQDLNNMSCILGINVGNSANISNLPGWITSHEAKVLRSGCASVKEFCKTFCDLSNRRFYAMARDLVSLLFMCNYINIEINESICECPGYIVLFARAVKVINDILLINGVENLAGYSISLPIHYGSTEKTLPNDNHGGVDKKFKYLFLKNKLKDIMRDNDFVQPPLYISTYFRSLLDAPRTDNYEKYLVDSSNQSQDVLQGLLNTCNTIDTNARVASSVIGYVYEPAGTTDHAINSESLCKMAKEASRMGNLGLVNRINESNNNRCNTYGYKGVYDDHKLKSKYYKEIFDCNPNNNNELISKYGYRIMDLHKIDEIFSNYDESESPCERRCHYLEDRGLLHDVEYVDRRSNESSNVNSYNTRGGNCEQVGGELHHYSDSCGTRCGESNGSYNGRRNREEYRRPLVYDNCADTYSSSDSSSDSSSSESDSDSDGCCDSDSSLDSDIENCYNKPSKCNSGC</sequence>
<dbReference type="RefSeq" id="YP_009665942.1">
    <property type="nucleotide sequence ID" value="NC_043366.1"/>
</dbReference>
<reference evidence="2" key="1">
    <citation type="journal article" date="1997" name="Virus Res.">
        <title>Cloning, sequencing and transcriptional analysis of the Choristoneura fumiferana entomopoxvirus spheroidin gene.</title>
        <authorList>
            <person name="Li X."/>
            <person name="Barrett J.W."/>
            <person name="Yuen L."/>
            <person name="Arif B.M."/>
        </authorList>
    </citation>
    <scope>NUCLEOTIDE SEQUENCE</scope>
</reference>
<organism evidence="2">
    <name type="scientific">Choristoneura fumiferana entomopoxvirus</name>
    <name type="common">CfEPV</name>
    <dbReference type="NCBI Taxonomy" id="28322"/>
    <lineage>
        <taxon>Viruses</taxon>
        <taxon>Varidnaviria</taxon>
        <taxon>Bamfordvirae</taxon>
        <taxon>Nucleocytoviricota</taxon>
        <taxon>Pokkesviricetes</taxon>
        <taxon>Chitovirales</taxon>
        <taxon>Poxviridae</taxon>
        <taxon>Entomopoxvirinae</taxon>
        <taxon>Betaentomopoxvirus</taxon>
        <taxon>Betaentomopoxvirus cfumiferana</taxon>
    </lineage>
</organism>
<accession>P91577</accession>
<dbReference type="KEGG" id="vg:41332096"/>
<protein>
    <submittedName>
        <fullName evidence="2">Spheroidin</fullName>
    </submittedName>
</protein>